<feature type="domain" description="DUF1559" evidence="2">
    <location>
        <begin position="35"/>
        <end position="298"/>
    </location>
</feature>
<feature type="transmembrane region" description="Helical" evidence="1">
    <location>
        <begin position="12"/>
        <end position="34"/>
    </location>
</feature>
<dbReference type="InterPro" id="IPR012902">
    <property type="entry name" value="N_methyl_site"/>
</dbReference>
<reference evidence="3 4" key="1">
    <citation type="submission" date="2019-02" db="EMBL/GenBank/DDBJ databases">
        <title>Deep-cultivation of Planctomycetes and their phenomic and genomic characterization uncovers novel biology.</title>
        <authorList>
            <person name="Wiegand S."/>
            <person name="Jogler M."/>
            <person name="Boedeker C."/>
            <person name="Pinto D."/>
            <person name="Vollmers J."/>
            <person name="Rivas-Marin E."/>
            <person name="Kohn T."/>
            <person name="Peeters S.H."/>
            <person name="Heuer A."/>
            <person name="Rast P."/>
            <person name="Oberbeckmann S."/>
            <person name="Bunk B."/>
            <person name="Jeske O."/>
            <person name="Meyerdierks A."/>
            <person name="Storesund J.E."/>
            <person name="Kallscheuer N."/>
            <person name="Luecker S."/>
            <person name="Lage O.M."/>
            <person name="Pohl T."/>
            <person name="Merkel B.J."/>
            <person name="Hornburger P."/>
            <person name="Mueller R.-W."/>
            <person name="Bruemmer F."/>
            <person name="Labrenz M."/>
            <person name="Spormann A.M."/>
            <person name="Op den Camp H."/>
            <person name="Overmann J."/>
            <person name="Amann R."/>
            <person name="Jetten M.S.M."/>
            <person name="Mascher T."/>
            <person name="Medema M.H."/>
            <person name="Devos D.P."/>
            <person name="Kaster A.-K."/>
            <person name="Ovreas L."/>
            <person name="Rohde M."/>
            <person name="Galperin M.Y."/>
            <person name="Jogler C."/>
        </authorList>
    </citation>
    <scope>NUCLEOTIDE SEQUENCE [LARGE SCALE GENOMIC DNA]</scope>
    <source>
        <strain evidence="3 4">HG66A1</strain>
    </source>
</reference>
<dbReference type="InterPro" id="IPR011453">
    <property type="entry name" value="DUF1559"/>
</dbReference>
<sequence length="317" mass="34558">MQSNVLKRRGFTLIELLVVIAIIAILIALLLPAVQQAREAARRSQCKNNLKQMGLATHNYHDAHGVFPISHGDTGNSFGWRSMILPYIDQAPLYNQINFSGNIVDAGNLTVAQTPLAVYRCPSDPTPDRVSGGNLVWSNWCFPASCPSSSRNNIAVTTYKGVDGRGYDQTASASPIPQGMFDRRMGLRASGGGGSIVTPNRTMKMRDVLDGTSNVLFVGENSPGFHAWSSWAAWHSPMTTAYPINHPFRVWPSAQTRISSGAHGWIDGFASSSYHVGGAHFMMVDGSVHFFSENMDFQTYQQLGNPQDGLPTGGFTY</sequence>
<dbReference type="NCBIfam" id="TIGR04294">
    <property type="entry name" value="pre_pil_HX9DG"/>
    <property type="match status" value="1"/>
</dbReference>
<dbReference type="PANTHER" id="PTHR30093:SF2">
    <property type="entry name" value="TYPE II SECRETION SYSTEM PROTEIN H"/>
    <property type="match status" value="1"/>
</dbReference>
<dbReference type="EMBL" id="CP036266">
    <property type="protein sequence ID" value="QDT23040.1"/>
    <property type="molecule type" value="Genomic_DNA"/>
</dbReference>
<evidence type="ECO:0000256" key="1">
    <source>
        <dbReference type="SAM" id="Phobius"/>
    </source>
</evidence>
<keyword evidence="1" id="KW-0472">Membrane</keyword>
<dbReference type="NCBIfam" id="TIGR02532">
    <property type="entry name" value="IV_pilin_GFxxxE"/>
    <property type="match status" value="1"/>
</dbReference>
<accession>A0A517PUJ9</accession>
<keyword evidence="1" id="KW-1133">Transmembrane helix</keyword>
<proteinExistence type="predicted"/>
<name>A0A517PUJ9_9PLAN</name>
<protein>
    <submittedName>
        <fullName evidence="3">Putative major pilin subunit</fullName>
    </submittedName>
</protein>
<dbReference type="PROSITE" id="PS00409">
    <property type="entry name" value="PROKAR_NTER_METHYL"/>
    <property type="match status" value="1"/>
</dbReference>
<dbReference type="InterPro" id="IPR027558">
    <property type="entry name" value="Pre_pil_HX9DG_C"/>
</dbReference>
<dbReference type="Pfam" id="PF07963">
    <property type="entry name" value="N_methyl"/>
    <property type="match status" value="1"/>
</dbReference>
<dbReference type="AlphaFoldDB" id="A0A517PUJ9"/>
<evidence type="ECO:0000313" key="4">
    <source>
        <dbReference type="Proteomes" id="UP000320421"/>
    </source>
</evidence>
<gene>
    <name evidence="3" type="ORF">HG66A1_48530</name>
</gene>
<dbReference type="RefSeq" id="WP_145189850.1">
    <property type="nucleotide sequence ID" value="NZ_CP036266.1"/>
</dbReference>
<dbReference type="SUPFAM" id="SSF54523">
    <property type="entry name" value="Pili subunits"/>
    <property type="match status" value="1"/>
</dbReference>
<evidence type="ECO:0000313" key="3">
    <source>
        <dbReference type="EMBL" id="QDT23040.1"/>
    </source>
</evidence>
<dbReference type="Proteomes" id="UP000320421">
    <property type="component" value="Chromosome"/>
</dbReference>
<dbReference type="OrthoDB" id="214964at2"/>
<dbReference type="Gene3D" id="3.30.700.10">
    <property type="entry name" value="Glycoprotein, Type 4 Pilin"/>
    <property type="match status" value="1"/>
</dbReference>
<evidence type="ECO:0000259" key="2">
    <source>
        <dbReference type="Pfam" id="PF07596"/>
    </source>
</evidence>
<keyword evidence="4" id="KW-1185">Reference proteome</keyword>
<dbReference type="InterPro" id="IPR045584">
    <property type="entry name" value="Pilin-like"/>
</dbReference>
<dbReference type="Pfam" id="PF07596">
    <property type="entry name" value="SBP_bac_10"/>
    <property type="match status" value="1"/>
</dbReference>
<dbReference type="PANTHER" id="PTHR30093">
    <property type="entry name" value="GENERAL SECRETION PATHWAY PROTEIN G"/>
    <property type="match status" value="1"/>
</dbReference>
<keyword evidence="1" id="KW-0812">Transmembrane</keyword>
<organism evidence="3 4">
    <name type="scientific">Gimesia chilikensis</name>
    <dbReference type="NCBI Taxonomy" id="2605989"/>
    <lineage>
        <taxon>Bacteria</taxon>
        <taxon>Pseudomonadati</taxon>
        <taxon>Planctomycetota</taxon>
        <taxon>Planctomycetia</taxon>
        <taxon>Planctomycetales</taxon>
        <taxon>Planctomycetaceae</taxon>
        <taxon>Gimesia</taxon>
    </lineage>
</organism>